<protein>
    <submittedName>
        <fullName evidence="1">Uncharacterized protein</fullName>
    </submittedName>
</protein>
<reference evidence="1 2" key="1">
    <citation type="submission" date="2019-02" db="EMBL/GenBank/DDBJ databases">
        <title>Opniocepnalus argus genome.</title>
        <authorList>
            <person name="Zhou C."/>
            <person name="Xiao S."/>
        </authorList>
    </citation>
    <scope>NUCLEOTIDE SEQUENCE [LARGE SCALE GENOMIC DNA]</scope>
    <source>
        <strain evidence="1">OARG1902GOOAL</strain>
        <tissue evidence="1">Muscle</tissue>
    </source>
</reference>
<evidence type="ECO:0000313" key="1">
    <source>
        <dbReference type="EMBL" id="KAF3698441.1"/>
    </source>
</evidence>
<keyword evidence="2" id="KW-1185">Reference proteome</keyword>
<name>A0A6G1Q746_CHAAH</name>
<proteinExistence type="predicted"/>
<organism evidence="1 2">
    <name type="scientific">Channa argus</name>
    <name type="common">Northern snakehead</name>
    <name type="synonym">Ophicephalus argus</name>
    <dbReference type="NCBI Taxonomy" id="215402"/>
    <lineage>
        <taxon>Eukaryota</taxon>
        <taxon>Metazoa</taxon>
        <taxon>Chordata</taxon>
        <taxon>Craniata</taxon>
        <taxon>Vertebrata</taxon>
        <taxon>Euteleostomi</taxon>
        <taxon>Actinopterygii</taxon>
        <taxon>Neopterygii</taxon>
        <taxon>Teleostei</taxon>
        <taxon>Neoteleostei</taxon>
        <taxon>Acanthomorphata</taxon>
        <taxon>Anabantaria</taxon>
        <taxon>Anabantiformes</taxon>
        <taxon>Channoidei</taxon>
        <taxon>Channidae</taxon>
        <taxon>Channa</taxon>
    </lineage>
</organism>
<gene>
    <name evidence="1" type="ORF">EXN66_Car014122</name>
</gene>
<evidence type="ECO:0000313" key="2">
    <source>
        <dbReference type="Proteomes" id="UP000503349"/>
    </source>
</evidence>
<sequence>MSYVEMYLDKTLNPQTDQHVDLEQFLCRMPFLTQPSPISTGLGPALHSWGWERAVGGSVS</sequence>
<reference evidence="2" key="2">
    <citation type="submission" date="2019-02" db="EMBL/GenBank/DDBJ databases">
        <title>Opniocepnalus argus Var Kimnra genome.</title>
        <authorList>
            <person name="Zhou C."/>
            <person name="Xiao S."/>
        </authorList>
    </citation>
    <scope>NUCLEOTIDE SEQUENCE [LARGE SCALE GENOMIC DNA]</scope>
</reference>
<dbReference type="EMBL" id="CM015724">
    <property type="protein sequence ID" value="KAF3698441.1"/>
    <property type="molecule type" value="Genomic_DNA"/>
</dbReference>
<dbReference type="Proteomes" id="UP000503349">
    <property type="component" value="Chromosome 13"/>
</dbReference>
<dbReference type="AlphaFoldDB" id="A0A6G1Q746"/>
<accession>A0A6G1Q746</accession>